<dbReference type="InterPro" id="IPR043129">
    <property type="entry name" value="ATPase_NBD"/>
</dbReference>
<feature type="non-terminal residue" evidence="13">
    <location>
        <position position="1"/>
    </location>
</feature>
<dbReference type="FunFam" id="3.90.640.10:FF:000011">
    <property type="entry name" value="Heat shock protein family A (Hsp70) member 12A"/>
    <property type="match status" value="1"/>
</dbReference>
<dbReference type="EMBL" id="VZSM01000631">
    <property type="protein sequence ID" value="NWY90318.1"/>
    <property type="molecule type" value="Genomic_DNA"/>
</dbReference>
<evidence type="ECO:0000256" key="6">
    <source>
        <dbReference type="ARBA" id="ARBA00022840"/>
    </source>
</evidence>
<dbReference type="SUPFAM" id="SSF53067">
    <property type="entry name" value="Actin-like ATPase domain"/>
    <property type="match status" value="2"/>
</dbReference>
<dbReference type="Gene3D" id="3.90.640.10">
    <property type="entry name" value="Actin, Chain A, domain 4"/>
    <property type="match status" value="1"/>
</dbReference>
<accession>A0A7K7I9D6</accession>
<keyword evidence="7" id="KW-0007">Acetylation</keyword>
<dbReference type="PANTHER" id="PTHR14187">
    <property type="entry name" value="ALPHA KINASE/ELONGATION FACTOR 2 KINASE"/>
    <property type="match status" value="1"/>
</dbReference>
<gene>
    <name evidence="13" type="primary">Hspa12a</name>
    <name evidence="13" type="ORF">LOXCUR_R11677</name>
</gene>
<reference evidence="13 14" key="1">
    <citation type="submission" date="2019-09" db="EMBL/GenBank/DDBJ databases">
        <title>Bird 10,000 Genomes (B10K) Project - Family phase.</title>
        <authorList>
            <person name="Zhang G."/>
        </authorList>
    </citation>
    <scope>NUCLEOTIDE SEQUENCE [LARGE SCALE GENOMIC DNA]</scope>
    <source>
        <strain evidence="13">OUT-0011</strain>
        <tissue evidence="13">Muscle</tissue>
    </source>
</reference>
<name>A0A7K7I9D6_LOXCU</name>
<dbReference type="CDD" id="cd11735">
    <property type="entry name" value="ASKHA_NBD_HSP70_HSPA12A"/>
    <property type="match status" value="1"/>
</dbReference>
<keyword evidence="8" id="KW-0539">Nucleus</keyword>
<evidence type="ECO:0000256" key="1">
    <source>
        <dbReference type="ARBA" id="ARBA00004123"/>
    </source>
</evidence>
<sequence>TSAYSSPAKSLGDPGITPLSPSHIVKDSDAEDAVEQLFLVVVAIDFGTTSSGYAYSFTKEPECIHVMRRWEGGDPGVSNQKTPTTILLTPERKFHSFGYAARDFYHDLDPTESKHWLYFEKFKMKLHTTGNLTMETDLTAANGKKVKALEIFAYALQFFKEQALKELSDQGGSDFENTEVRWVITVPAIWKQPAKQFMRQAAYKAGMASPENPEQLIIALEPEAASIYCRKLRLHQMIDLSSRAPVNGYSPSDTIGTGFTQGKEHVRRNRQSRTFMVENVIGEIWSELEEGDRYIVVDSGGGTVDMTVHQIRLPEGHLKELYKATGGPYGSLGVDYEFEKLLCKIFGEDFIEQFKIKRPAAWVDLMIAFESRKRAAAPDRTNPLNITLPFSFIDYYKKFRGHSVEHALRKSNVDFVKWSSQGMLRMSPDAMNALFKPTIDQIVQHLSEVFDKPEVTNVKFLFLVGGFAESPLLQQAVQSAFGSRCRVIIPQDVGLTILKGAVLFGLDPAVIKVRRSPLTYGVGVLNRFVEGKHPPEKLLVKDGTRWCTDVFDKFISADQSVALGETVTRSYTPAKPSQLVIVINIYSSEQDNVSFITEPGVKKCGTLRLDLTGTDASVPSRREIKTLMQFGDTEIKAMAVDVATSKSVKVGIDFLNY</sequence>
<evidence type="ECO:0000256" key="10">
    <source>
        <dbReference type="ARBA" id="ARBA00064411"/>
    </source>
</evidence>
<dbReference type="GO" id="GO:0005524">
    <property type="term" value="F:ATP binding"/>
    <property type="evidence" value="ECO:0007669"/>
    <property type="project" value="UniProtKB-KW"/>
</dbReference>
<keyword evidence="4" id="KW-0963">Cytoplasm</keyword>
<feature type="non-terminal residue" evidence="13">
    <location>
        <position position="657"/>
    </location>
</feature>
<evidence type="ECO:0000256" key="8">
    <source>
        <dbReference type="ARBA" id="ARBA00023242"/>
    </source>
</evidence>
<dbReference type="FunFam" id="3.30.420.40:FF:000061">
    <property type="entry name" value="Heat shock protein family A (Hsp70) member 12A"/>
    <property type="match status" value="1"/>
</dbReference>
<proteinExistence type="inferred from homology"/>
<dbReference type="AlphaFoldDB" id="A0A7K7I9D6"/>
<dbReference type="PANTHER" id="PTHR14187:SF46">
    <property type="entry name" value="HEAT SHOCK 70 KDA PROTEIN 12A"/>
    <property type="match status" value="1"/>
</dbReference>
<evidence type="ECO:0000256" key="11">
    <source>
        <dbReference type="ARBA" id="ARBA00070031"/>
    </source>
</evidence>
<evidence type="ECO:0000256" key="4">
    <source>
        <dbReference type="ARBA" id="ARBA00022490"/>
    </source>
</evidence>
<comment type="function">
    <text evidence="9">Adapter protein for SORL1, but not SORT1. Delays SORL1 internalization and affects SORL1 subcellular localization.</text>
</comment>
<comment type="subunit">
    <text evidence="10">Interacts with SORL1 (via cytosolic C-terminus); this interaction affects SORL1 internalization and subcellular localization.</text>
</comment>
<protein>
    <recommendedName>
        <fullName evidence="11">Heat shock 70 kDa protein 12A</fullName>
    </recommendedName>
</protein>
<evidence type="ECO:0000256" key="12">
    <source>
        <dbReference type="SAM" id="MobiDB-lite"/>
    </source>
</evidence>
<evidence type="ECO:0000313" key="14">
    <source>
        <dbReference type="Proteomes" id="UP000564784"/>
    </source>
</evidence>
<evidence type="ECO:0000256" key="5">
    <source>
        <dbReference type="ARBA" id="ARBA00022741"/>
    </source>
</evidence>
<keyword evidence="5" id="KW-0547">Nucleotide-binding</keyword>
<keyword evidence="6" id="KW-0067">ATP-binding</keyword>
<dbReference type="OrthoDB" id="2963168at2759"/>
<dbReference type="GO" id="GO:0005634">
    <property type="term" value="C:nucleus"/>
    <property type="evidence" value="ECO:0007669"/>
    <property type="project" value="UniProtKB-SubCell"/>
</dbReference>
<dbReference type="Proteomes" id="UP000564784">
    <property type="component" value="Unassembled WGS sequence"/>
</dbReference>
<dbReference type="GO" id="GO:0005737">
    <property type="term" value="C:cytoplasm"/>
    <property type="evidence" value="ECO:0007669"/>
    <property type="project" value="UniProtKB-SubCell"/>
</dbReference>
<organism evidence="13 14">
    <name type="scientific">Loxia curvirostra</name>
    <name type="common">Red crossbill</name>
    <dbReference type="NCBI Taxonomy" id="64802"/>
    <lineage>
        <taxon>Eukaryota</taxon>
        <taxon>Metazoa</taxon>
        <taxon>Chordata</taxon>
        <taxon>Craniata</taxon>
        <taxon>Vertebrata</taxon>
        <taxon>Euteleostomi</taxon>
        <taxon>Archelosauria</taxon>
        <taxon>Archosauria</taxon>
        <taxon>Dinosauria</taxon>
        <taxon>Saurischia</taxon>
        <taxon>Theropoda</taxon>
        <taxon>Coelurosauria</taxon>
        <taxon>Aves</taxon>
        <taxon>Neognathae</taxon>
        <taxon>Neoaves</taxon>
        <taxon>Telluraves</taxon>
        <taxon>Australaves</taxon>
        <taxon>Passeriformes</taxon>
        <taxon>Passeroidea</taxon>
        <taxon>Fringillidae</taxon>
        <taxon>Carduelinae</taxon>
        <taxon>Loxia</taxon>
    </lineage>
</organism>
<evidence type="ECO:0000256" key="2">
    <source>
        <dbReference type="ARBA" id="ARBA00004496"/>
    </source>
</evidence>
<feature type="region of interest" description="Disordered" evidence="12">
    <location>
        <begin position="1"/>
        <end position="23"/>
    </location>
</feature>
<comment type="subcellular location">
    <subcellularLocation>
        <location evidence="2">Cytoplasm</location>
    </subcellularLocation>
    <subcellularLocation>
        <location evidence="1">Nucleus</location>
    </subcellularLocation>
</comment>
<dbReference type="Gene3D" id="3.30.420.40">
    <property type="match status" value="2"/>
</dbReference>
<evidence type="ECO:0000313" key="13">
    <source>
        <dbReference type="EMBL" id="NWY90318.1"/>
    </source>
</evidence>
<comment type="similarity">
    <text evidence="3">Belongs to the heat shock protein 70 family.</text>
</comment>
<comment type="caution">
    <text evidence="13">The sequence shown here is derived from an EMBL/GenBank/DDBJ whole genome shotgun (WGS) entry which is preliminary data.</text>
</comment>
<evidence type="ECO:0000256" key="7">
    <source>
        <dbReference type="ARBA" id="ARBA00022990"/>
    </source>
</evidence>
<keyword evidence="14" id="KW-1185">Reference proteome</keyword>
<dbReference type="InterPro" id="IPR026685">
    <property type="entry name" value="HSPA12A_NBD"/>
</dbReference>
<evidence type="ECO:0000256" key="9">
    <source>
        <dbReference type="ARBA" id="ARBA00058224"/>
    </source>
</evidence>
<evidence type="ECO:0000256" key="3">
    <source>
        <dbReference type="ARBA" id="ARBA00007381"/>
    </source>
</evidence>